<protein>
    <recommendedName>
        <fullName evidence="1">DUF1023 domain-containing protein</fullName>
    </recommendedName>
</protein>
<dbReference type="AlphaFoldDB" id="A0A2P4UP08"/>
<dbReference type="SUPFAM" id="SSF53474">
    <property type="entry name" value="alpha/beta-Hydrolases"/>
    <property type="match status" value="1"/>
</dbReference>
<dbReference type="Pfam" id="PF06259">
    <property type="entry name" value="Abhydrolase_8"/>
    <property type="match status" value="1"/>
</dbReference>
<gene>
    <name evidence="2" type="ORF">BTM25_11940</name>
</gene>
<dbReference type="InterPro" id="IPR029058">
    <property type="entry name" value="AB_hydrolase_fold"/>
</dbReference>
<evidence type="ECO:0000313" key="3">
    <source>
        <dbReference type="Proteomes" id="UP000242367"/>
    </source>
</evidence>
<organism evidence="2 3">
    <name type="scientific">Actinomadura rubteroloni</name>
    <dbReference type="NCBI Taxonomy" id="1926885"/>
    <lineage>
        <taxon>Bacteria</taxon>
        <taxon>Bacillati</taxon>
        <taxon>Actinomycetota</taxon>
        <taxon>Actinomycetes</taxon>
        <taxon>Streptosporangiales</taxon>
        <taxon>Thermomonosporaceae</taxon>
        <taxon>Actinomadura</taxon>
    </lineage>
</organism>
<dbReference type="RefSeq" id="WP_168212012.1">
    <property type="nucleotide sequence ID" value="NZ_MTBP01000001.1"/>
</dbReference>
<feature type="domain" description="DUF1023" evidence="1">
    <location>
        <begin position="313"/>
        <end position="483"/>
    </location>
</feature>
<sequence>MVDFAQLRDAKLDELDGAWRSWRKLVEQLEQAEDIYRDKFLQGVRTSRWKGPDAEAALRTLVPEQERIRVASGDASSVAGVLNSAQSKFKAAQVKLLNYIGEAQMRYLKVGHDGSIDFPDALPSAYSDWDQLKKIAAGIQQQFVQALKEANAADQQIAAALRGLGPGILDAKNALAELRNDAKTAAQLAGFDPNNLPPKGTKTPQQVAAWWKSLPEEQRHLLMNAYPEKIGWLDGIPSEDRNEANRTRLAARINQLEEKGNNLTRYQHRDLERLRKLNNAISMYESKGQDVYLLGLDSTITTRSEYDKGNGSDGRAIVAFGKPDTAKHTGVYVPGTTENLDNFTGSMNRTFNLNQAASMLTGGPVSTVAWLGYDAPNNVLDHLLPGDAAVPGYAIRGGAQLGSFVDGLRVAQNDVGDAGSQMTLVGHSYGSTVIGEAALQHEGKLPVNDIVVAGSPGMHVAHAGDLGIGARHVWAEKAPGDIVPPAGKLFHGGWTLHGPQVPSDPGFGGNRLDTDGHGHSDYWNDYELTGRPDPDPYRFGTPGVSLEQQAKVVAGLHYDHDPTNDPARVNG</sequence>
<evidence type="ECO:0000259" key="1">
    <source>
        <dbReference type="Pfam" id="PF06259"/>
    </source>
</evidence>
<dbReference type="EMBL" id="MTBP01000001">
    <property type="protein sequence ID" value="POM26786.1"/>
    <property type="molecule type" value="Genomic_DNA"/>
</dbReference>
<evidence type="ECO:0000313" key="2">
    <source>
        <dbReference type="EMBL" id="POM26786.1"/>
    </source>
</evidence>
<reference evidence="2 3" key="1">
    <citation type="journal article" date="2017" name="Chemistry">
        <title>Isolation, Biosynthesis and Chemical Modifications of Rubterolones A-F: Rare Tropolone Alkaloids from Actinomadura sp. 5-2.</title>
        <authorList>
            <person name="Guo H."/>
            <person name="Benndorf R."/>
            <person name="Leichnitz D."/>
            <person name="Klassen J.L."/>
            <person name="Vollmers J."/>
            <person name="Gorls H."/>
            <person name="Steinacker M."/>
            <person name="Weigel C."/>
            <person name="Dahse H.M."/>
            <person name="Kaster A.K."/>
            <person name="de Beer Z.W."/>
            <person name="Poulsen M."/>
            <person name="Beemelmanns C."/>
        </authorList>
    </citation>
    <scope>NUCLEOTIDE SEQUENCE [LARGE SCALE GENOMIC DNA]</scope>
    <source>
        <strain evidence="2 3">5-2</strain>
    </source>
</reference>
<dbReference type="Proteomes" id="UP000242367">
    <property type="component" value="Unassembled WGS sequence"/>
</dbReference>
<keyword evidence="3" id="KW-1185">Reference proteome</keyword>
<dbReference type="InterPro" id="IPR010427">
    <property type="entry name" value="DUF1023"/>
</dbReference>
<accession>A0A2P4UP08</accession>
<name>A0A2P4UP08_9ACTN</name>
<proteinExistence type="predicted"/>
<comment type="caution">
    <text evidence="2">The sequence shown here is derived from an EMBL/GenBank/DDBJ whole genome shotgun (WGS) entry which is preliminary data.</text>
</comment>